<dbReference type="Pfam" id="PF20238">
    <property type="entry name" value="BIM1-like_dom"/>
    <property type="match status" value="1"/>
</dbReference>
<keyword evidence="6" id="KW-0325">Glycoprotein</keyword>
<feature type="domain" description="Copper acquisition factor BIM1-like" evidence="9">
    <location>
        <begin position="78"/>
        <end position="139"/>
    </location>
</feature>
<evidence type="ECO:0000256" key="6">
    <source>
        <dbReference type="ARBA" id="ARBA00023180"/>
    </source>
</evidence>
<comment type="subcellular location">
    <subcellularLocation>
        <location evidence="1">Cell membrane</location>
        <topology evidence="1">Lipid-anchor</topology>
        <topology evidence="1">GPI-anchor</topology>
    </subcellularLocation>
</comment>
<keyword evidence="2" id="KW-1003">Cell membrane</keyword>
<dbReference type="InterPro" id="IPR046530">
    <property type="entry name" value="BIM1-like_dom"/>
</dbReference>
<evidence type="ECO:0000256" key="3">
    <source>
        <dbReference type="ARBA" id="ARBA00022622"/>
    </source>
</evidence>
<evidence type="ECO:0000256" key="1">
    <source>
        <dbReference type="ARBA" id="ARBA00004609"/>
    </source>
</evidence>
<dbReference type="EMBL" id="ML987206">
    <property type="protein sequence ID" value="KAF2243176.1"/>
    <property type="molecule type" value="Genomic_DNA"/>
</dbReference>
<dbReference type="GeneID" id="54587360"/>
<evidence type="ECO:0000256" key="7">
    <source>
        <dbReference type="ARBA" id="ARBA00023288"/>
    </source>
</evidence>
<evidence type="ECO:0000313" key="10">
    <source>
        <dbReference type="EMBL" id="KAF2243176.1"/>
    </source>
</evidence>
<keyword evidence="4" id="KW-0732">Signal</keyword>
<keyword evidence="7" id="KW-0449">Lipoprotein</keyword>
<evidence type="ECO:0000259" key="9">
    <source>
        <dbReference type="Pfam" id="PF20238"/>
    </source>
</evidence>
<proteinExistence type="predicted"/>
<dbReference type="PANTHER" id="PTHR34992">
    <property type="entry name" value="HYPHAL ANASTAMOSIS-7 PROTEIN"/>
    <property type="match status" value="1"/>
</dbReference>
<dbReference type="RefSeq" id="XP_033678180.1">
    <property type="nucleotide sequence ID" value="XM_033834030.1"/>
</dbReference>
<keyword evidence="5" id="KW-0472">Membrane</keyword>
<name>A0A6A6HYS6_9PLEO</name>
<reference evidence="10" key="1">
    <citation type="journal article" date="2020" name="Stud. Mycol.">
        <title>101 Dothideomycetes genomes: a test case for predicting lifestyles and emergence of pathogens.</title>
        <authorList>
            <person name="Haridas S."/>
            <person name="Albert R."/>
            <person name="Binder M."/>
            <person name="Bloem J."/>
            <person name="Labutti K."/>
            <person name="Salamov A."/>
            <person name="Andreopoulos B."/>
            <person name="Baker S."/>
            <person name="Barry K."/>
            <person name="Bills G."/>
            <person name="Bluhm B."/>
            <person name="Cannon C."/>
            <person name="Castanera R."/>
            <person name="Culley D."/>
            <person name="Daum C."/>
            <person name="Ezra D."/>
            <person name="Gonzalez J."/>
            <person name="Henrissat B."/>
            <person name="Kuo A."/>
            <person name="Liang C."/>
            <person name="Lipzen A."/>
            <person name="Lutzoni F."/>
            <person name="Magnuson J."/>
            <person name="Mondo S."/>
            <person name="Nolan M."/>
            <person name="Ohm R."/>
            <person name="Pangilinan J."/>
            <person name="Park H.-J."/>
            <person name="Ramirez L."/>
            <person name="Alfaro M."/>
            <person name="Sun H."/>
            <person name="Tritt A."/>
            <person name="Yoshinaga Y."/>
            <person name="Zwiers L.-H."/>
            <person name="Turgeon B."/>
            <person name="Goodwin S."/>
            <person name="Spatafora J."/>
            <person name="Crous P."/>
            <person name="Grigoriev I."/>
        </authorList>
    </citation>
    <scope>NUCLEOTIDE SEQUENCE</scope>
    <source>
        <strain evidence="10">CBS 122368</strain>
    </source>
</reference>
<dbReference type="InterPro" id="IPR046936">
    <property type="entry name" value="BIM1-like"/>
</dbReference>
<feature type="region of interest" description="Disordered" evidence="8">
    <location>
        <begin position="150"/>
        <end position="173"/>
    </location>
</feature>
<dbReference type="GO" id="GO:0098552">
    <property type="term" value="C:side of membrane"/>
    <property type="evidence" value="ECO:0007669"/>
    <property type="project" value="UniProtKB-KW"/>
</dbReference>
<dbReference type="OrthoDB" id="2146436at2759"/>
<evidence type="ECO:0000256" key="8">
    <source>
        <dbReference type="SAM" id="MobiDB-lite"/>
    </source>
</evidence>
<accession>A0A6A6HYS6</accession>
<organism evidence="10 11">
    <name type="scientific">Trematosphaeria pertusa</name>
    <dbReference type="NCBI Taxonomy" id="390896"/>
    <lineage>
        <taxon>Eukaryota</taxon>
        <taxon>Fungi</taxon>
        <taxon>Dikarya</taxon>
        <taxon>Ascomycota</taxon>
        <taxon>Pezizomycotina</taxon>
        <taxon>Dothideomycetes</taxon>
        <taxon>Pleosporomycetidae</taxon>
        <taxon>Pleosporales</taxon>
        <taxon>Massarineae</taxon>
        <taxon>Trematosphaeriaceae</taxon>
        <taxon>Trematosphaeria</taxon>
    </lineage>
</organism>
<keyword evidence="3" id="KW-0336">GPI-anchor</keyword>
<evidence type="ECO:0000256" key="2">
    <source>
        <dbReference type="ARBA" id="ARBA00022475"/>
    </source>
</evidence>
<dbReference type="CDD" id="cd21176">
    <property type="entry name" value="LPMO_auxiliary-like"/>
    <property type="match status" value="1"/>
</dbReference>
<evidence type="ECO:0000313" key="11">
    <source>
        <dbReference type="Proteomes" id="UP000800094"/>
    </source>
</evidence>
<evidence type="ECO:0000256" key="5">
    <source>
        <dbReference type="ARBA" id="ARBA00023136"/>
    </source>
</evidence>
<keyword evidence="11" id="KW-1185">Reference proteome</keyword>
<gene>
    <name evidence="10" type="ORF">BU26DRAFT_570570</name>
</gene>
<dbReference type="AlphaFoldDB" id="A0A6A6HYS6"/>
<dbReference type="Proteomes" id="UP000800094">
    <property type="component" value="Unassembled WGS sequence"/>
</dbReference>
<dbReference type="PANTHER" id="PTHR34992:SF1">
    <property type="entry name" value="COPPER ACQUISITION FACTOR BIM1-LIKE DOMAIN-CONTAINING PROTEIN"/>
    <property type="match status" value="1"/>
</dbReference>
<dbReference type="GO" id="GO:0005886">
    <property type="term" value="C:plasma membrane"/>
    <property type="evidence" value="ECO:0007669"/>
    <property type="project" value="UniProtKB-SubCell"/>
</dbReference>
<feature type="compositionally biased region" description="Low complexity" evidence="8">
    <location>
        <begin position="153"/>
        <end position="167"/>
    </location>
</feature>
<protein>
    <recommendedName>
        <fullName evidence="9">Copper acquisition factor BIM1-like domain-containing protein</fullName>
    </recommendedName>
</protein>
<evidence type="ECO:0000256" key="4">
    <source>
        <dbReference type="ARBA" id="ARBA00022729"/>
    </source>
</evidence>
<sequence length="173" mass="17465">MAPVQGDIPLACQHLVHPTDLISFATIAHAHFVLQVPTSLGFDDAKETESPCGSFSATDRSTGVTNYPIAGAPVQMLTTHTSQTGVGTFCLPQVPVNAAWAGQDAILQVIQHGPDGTLFQCAAIKFVTGGAADVPGSCVSTDITASFLGGGASSSSAPSSTPPAASSEQARIG</sequence>